<proteinExistence type="predicted"/>
<name>A0ABQ2L0N3_9NOCA</name>
<evidence type="ECO:0000313" key="2">
    <source>
        <dbReference type="EMBL" id="GGN98858.1"/>
    </source>
</evidence>
<feature type="domain" description="HTH cro/C1-type" evidence="1">
    <location>
        <begin position="55"/>
        <end position="85"/>
    </location>
</feature>
<dbReference type="Proteomes" id="UP000658127">
    <property type="component" value="Unassembled WGS sequence"/>
</dbReference>
<keyword evidence="3" id="KW-1185">Reference proteome</keyword>
<dbReference type="Gene3D" id="1.10.260.40">
    <property type="entry name" value="lambda repressor-like DNA-binding domains"/>
    <property type="match status" value="1"/>
</dbReference>
<dbReference type="EMBL" id="BMNE01000012">
    <property type="protein sequence ID" value="GGN98858.1"/>
    <property type="molecule type" value="Genomic_DNA"/>
</dbReference>
<organism evidence="2 3">
    <name type="scientific">Nocardia rhizosphaerihabitans</name>
    <dbReference type="NCBI Taxonomy" id="1691570"/>
    <lineage>
        <taxon>Bacteria</taxon>
        <taxon>Bacillati</taxon>
        <taxon>Actinomycetota</taxon>
        <taxon>Actinomycetes</taxon>
        <taxon>Mycobacteriales</taxon>
        <taxon>Nocardiaceae</taxon>
        <taxon>Nocardia</taxon>
    </lineage>
</organism>
<comment type="caution">
    <text evidence="2">The sequence shown here is derived from an EMBL/GenBank/DDBJ whole genome shotgun (WGS) entry which is preliminary data.</text>
</comment>
<protein>
    <recommendedName>
        <fullName evidence="1">HTH cro/C1-type domain-containing protein</fullName>
    </recommendedName>
</protein>
<evidence type="ECO:0000259" key="1">
    <source>
        <dbReference type="PROSITE" id="PS50943"/>
    </source>
</evidence>
<dbReference type="InterPro" id="IPR001387">
    <property type="entry name" value="Cro/C1-type_HTH"/>
</dbReference>
<accession>A0ABQ2L0N3</accession>
<dbReference type="SUPFAM" id="SSF47413">
    <property type="entry name" value="lambda repressor-like DNA-binding domains"/>
    <property type="match status" value="1"/>
</dbReference>
<dbReference type="PROSITE" id="PS50943">
    <property type="entry name" value="HTH_CROC1"/>
    <property type="match status" value="1"/>
</dbReference>
<gene>
    <name evidence="2" type="ORF">GCM10011610_66210</name>
</gene>
<reference evidence="3" key="1">
    <citation type="journal article" date="2019" name="Int. J. Syst. Evol. Microbiol.">
        <title>The Global Catalogue of Microorganisms (GCM) 10K type strain sequencing project: providing services to taxonomists for standard genome sequencing and annotation.</title>
        <authorList>
            <consortium name="The Broad Institute Genomics Platform"/>
            <consortium name="The Broad Institute Genome Sequencing Center for Infectious Disease"/>
            <person name="Wu L."/>
            <person name="Ma J."/>
        </authorList>
    </citation>
    <scope>NUCLEOTIDE SEQUENCE [LARGE SCALE GENOMIC DNA]</scope>
    <source>
        <strain evidence="3">CGMCC 4.7329</strain>
    </source>
</reference>
<dbReference type="CDD" id="cd00093">
    <property type="entry name" value="HTH_XRE"/>
    <property type="match status" value="1"/>
</dbReference>
<evidence type="ECO:0000313" key="3">
    <source>
        <dbReference type="Proteomes" id="UP000658127"/>
    </source>
</evidence>
<sequence length="482" mass="51912">MRAFVTTAPHRPFTASGNRFREAVACLTVALVLWSQSSVAKGDAVVGEWTGREARALRDAKRMSIREFAAHLGVHERLVSKWEAGGERVRPRPVNQAALDTSLARSDDVVRARFSTLLAPTGADADLLAFVDAGAVKSAVPEVMSERELIMAAAHEASEHAAAAESTNVGATTLAQLDADVRRIANEYVHAAPAPMMVEMLRVRRRVYRLLDGQQKPVDTSHLYLLAGTLSGLMANASTDLGYLDAAGEQIRAAWAYAELSGHNGLRAWTRGMHALIENWSDRPRNAVQLARSGQEFAGQGLARVRLLNIEARVWARLGSDAETDRCLRAAEAVVSDRRDELHDEIGGVFGFGAPKAAYYAGATCIQLGRAEQALAATERAITLYSSGPALQRSYGAESLARVDNAAAHLINGSIDGAADALRPVLGLPEDRRIAQLGERLVGVRRRIAAPAYRDAFEARQLDERIEEFCGATAAAGLPPGR</sequence>
<dbReference type="InterPro" id="IPR010982">
    <property type="entry name" value="Lambda_DNA-bd_dom_sf"/>
</dbReference>